<dbReference type="VEuPathDB" id="FungiDB:PSHT_11673"/>
<evidence type="ECO:0000313" key="2">
    <source>
        <dbReference type="EMBL" id="POW03364.1"/>
    </source>
</evidence>
<dbReference type="EMBL" id="PKSM01000199">
    <property type="protein sequence ID" value="POW03364.1"/>
    <property type="molecule type" value="Genomic_DNA"/>
</dbReference>
<reference evidence="3" key="2">
    <citation type="journal article" date="2018" name="BMC Genomics">
        <title>Genomic insights into host adaptation between the wheat stripe rust pathogen (Puccinia striiformis f. sp. tritici) and the barley stripe rust pathogen (Puccinia striiformis f. sp. hordei).</title>
        <authorList>
            <person name="Xia C."/>
            <person name="Wang M."/>
            <person name="Yin C."/>
            <person name="Cornejo O.E."/>
            <person name="Hulbert S.H."/>
            <person name="Chen X."/>
        </authorList>
    </citation>
    <scope>NUCLEOTIDE SEQUENCE [LARGE SCALE GENOMIC DNA]</scope>
    <source>
        <strain evidence="3">93TX-2</strain>
    </source>
</reference>
<evidence type="ECO:0000259" key="1">
    <source>
        <dbReference type="Pfam" id="PF22936"/>
    </source>
</evidence>
<dbReference type="InterPro" id="IPR054722">
    <property type="entry name" value="PolX-like_BBD"/>
</dbReference>
<protein>
    <recommendedName>
        <fullName evidence="1">Retrovirus-related Pol polyprotein from transposon TNT 1-94-like beta-barrel domain-containing protein</fullName>
    </recommendedName>
</protein>
<reference evidence="3" key="3">
    <citation type="journal article" date="2018" name="Mol. Plant Microbe Interact.">
        <title>Genome sequence resources for the wheat stripe rust pathogen (Puccinia striiformis f. sp. tritici) and the barley stripe rust pathogen (Puccinia striiformis f. sp. hordei).</title>
        <authorList>
            <person name="Xia C."/>
            <person name="Wang M."/>
            <person name="Yin C."/>
            <person name="Cornejo O.E."/>
            <person name="Hulbert S.H."/>
            <person name="Chen X."/>
        </authorList>
    </citation>
    <scope>NUCLEOTIDE SEQUENCE [LARGE SCALE GENOMIC DNA]</scope>
    <source>
        <strain evidence="3">93TX-2</strain>
    </source>
</reference>
<comment type="caution">
    <text evidence="2">The sequence shown here is derived from an EMBL/GenBank/DDBJ whole genome shotgun (WGS) entry which is preliminary data.</text>
</comment>
<keyword evidence="3" id="KW-1185">Reference proteome</keyword>
<dbReference type="Proteomes" id="UP000238274">
    <property type="component" value="Unassembled WGS sequence"/>
</dbReference>
<dbReference type="VEuPathDB" id="FungiDB:PSTT_08034"/>
<name>A0A2S4V1F7_9BASI</name>
<feature type="domain" description="Retrovirus-related Pol polyprotein from transposon TNT 1-94-like beta-barrel" evidence="1">
    <location>
        <begin position="129"/>
        <end position="207"/>
    </location>
</feature>
<reference evidence="2 3" key="1">
    <citation type="submission" date="2017-12" db="EMBL/GenBank/DDBJ databases">
        <title>Gene loss provides genomic basis for host adaptation in cereal stripe rust fungi.</title>
        <authorList>
            <person name="Xia C."/>
        </authorList>
    </citation>
    <scope>NUCLEOTIDE SEQUENCE [LARGE SCALE GENOMIC DNA]</scope>
    <source>
        <strain evidence="2 3">93TX-2</strain>
    </source>
</reference>
<sequence length="211" mass="23624">MSIEDNINKMIATAIDETSDKFDRRFSRQEKMIDDQREEIIALRKTNTSILESQSRWEKVVEELGGIRSALAEVFGLFGKTQSHIHSTVTKEESTPAISVQRKDPRQSVGDENNRLRQLDIPERDGGKFLLDSGASTHVCGNLHQFVTRQRLEYPKVIALAVADCKVDVTFKGTIKIPTPTGTIEVNDVYYCPGVDGVILSVGFSAEKMQH</sequence>
<gene>
    <name evidence="2" type="ORF">PSHT_11673</name>
</gene>
<dbReference type="Pfam" id="PF22936">
    <property type="entry name" value="Pol_BBD"/>
    <property type="match status" value="1"/>
</dbReference>
<accession>A0A2S4V1F7</accession>
<organism evidence="2 3">
    <name type="scientific">Puccinia striiformis</name>
    <dbReference type="NCBI Taxonomy" id="27350"/>
    <lineage>
        <taxon>Eukaryota</taxon>
        <taxon>Fungi</taxon>
        <taxon>Dikarya</taxon>
        <taxon>Basidiomycota</taxon>
        <taxon>Pucciniomycotina</taxon>
        <taxon>Pucciniomycetes</taxon>
        <taxon>Pucciniales</taxon>
        <taxon>Pucciniaceae</taxon>
        <taxon>Puccinia</taxon>
    </lineage>
</organism>
<evidence type="ECO:0000313" key="3">
    <source>
        <dbReference type="Proteomes" id="UP000238274"/>
    </source>
</evidence>
<proteinExistence type="predicted"/>
<dbReference type="AlphaFoldDB" id="A0A2S4V1F7"/>